<comment type="caution">
    <text evidence="2">The sequence shown here is derived from an EMBL/GenBank/DDBJ whole genome shotgun (WGS) entry which is preliminary data.</text>
</comment>
<gene>
    <name evidence="2" type="ORF">HHL15_00005</name>
</gene>
<dbReference type="PRINTS" id="PR00412">
    <property type="entry name" value="EPOXHYDRLASE"/>
</dbReference>
<dbReference type="RefSeq" id="WP_169143776.1">
    <property type="nucleotide sequence ID" value="NZ_JABBGA010000001.1"/>
</dbReference>
<dbReference type="Proteomes" id="UP000580043">
    <property type="component" value="Unassembled WGS sequence"/>
</dbReference>
<dbReference type="AlphaFoldDB" id="A0A848FZ40"/>
<sequence>MKLTVSGKSVYCYTGGRANQPGRPTLVLIHGAGHDHSVWTLQSRYFATHGWNVLVPDLPGHGQSEGPQRESIGELADWVGLLLEAAGIGPTLLAGHSMGSLVALETAARFPTRVSLLALIGSVAPMPVAAPLLEATLANRDKAHAMINQWSYAPGSQLGSSSIPGMNLTAINERLMQRQALGVLHRDMSACNAYAGGFEAAAKVRCPTLLLSAAQDRMTSPKAITPLAEAFGQETPLRKLVIPAAGHAMMAEAPGAVLEGLWNFAGAFASSLQERP</sequence>
<protein>
    <submittedName>
        <fullName evidence="2">Alpha/beta hydrolase</fullName>
    </submittedName>
</protein>
<dbReference type="Pfam" id="PF12697">
    <property type="entry name" value="Abhydrolase_6"/>
    <property type="match status" value="1"/>
</dbReference>
<dbReference type="InterPro" id="IPR050266">
    <property type="entry name" value="AB_hydrolase_sf"/>
</dbReference>
<evidence type="ECO:0000313" key="3">
    <source>
        <dbReference type="Proteomes" id="UP000580043"/>
    </source>
</evidence>
<dbReference type="InterPro" id="IPR029058">
    <property type="entry name" value="AB_hydrolase_fold"/>
</dbReference>
<name>A0A848FZ40_9RHOO</name>
<evidence type="ECO:0000259" key="1">
    <source>
        <dbReference type="Pfam" id="PF12697"/>
    </source>
</evidence>
<dbReference type="GO" id="GO:0016787">
    <property type="term" value="F:hydrolase activity"/>
    <property type="evidence" value="ECO:0007669"/>
    <property type="project" value="UniProtKB-KW"/>
</dbReference>
<keyword evidence="3" id="KW-1185">Reference proteome</keyword>
<keyword evidence="2" id="KW-0378">Hydrolase</keyword>
<dbReference type="InterPro" id="IPR000073">
    <property type="entry name" value="AB_hydrolase_1"/>
</dbReference>
<reference evidence="2 3" key="1">
    <citation type="submission" date="2020-04" db="EMBL/GenBank/DDBJ databases">
        <title>Zoogloea sp. G-4-1-14 isolated from soil.</title>
        <authorList>
            <person name="Dahal R.H."/>
        </authorList>
    </citation>
    <scope>NUCLEOTIDE SEQUENCE [LARGE SCALE GENOMIC DNA]</scope>
    <source>
        <strain evidence="2 3">G-4-1-14</strain>
    </source>
</reference>
<proteinExistence type="predicted"/>
<dbReference type="PRINTS" id="PR00111">
    <property type="entry name" value="ABHYDROLASE"/>
</dbReference>
<organism evidence="2 3">
    <name type="scientific">Zoogloea dura</name>
    <dbReference type="NCBI Taxonomy" id="2728840"/>
    <lineage>
        <taxon>Bacteria</taxon>
        <taxon>Pseudomonadati</taxon>
        <taxon>Pseudomonadota</taxon>
        <taxon>Betaproteobacteria</taxon>
        <taxon>Rhodocyclales</taxon>
        <taxon>Zoogloeaceae</taxon>
        <taxon>Zoogloea</taxon>
    </lineage>
</organism>
<dbReference type="PANTHER" id="PTHR43798:SF33">
    <property type="entry name" value="HYDROLASE, PUTATIVE (AFU_ORTHOLOGUE AFUA_2G14860)-RELATED"/>
    <property type="match status" value="1"/>
</dbReference>
<evidence type="ECO:0000313" key="2">
    <source>
        <dbReference type="EMBL" id="NML24116.1"/>
    </source>
</evidence>
<dbReference type="Gene3D" id="3.40.50.1820">
    <property type="entry name" value="alpha/beta hydrolase"/>
    <property type="match status" value="1"/>
</dbReference>
<dbReference type="InterPro" id="IPR000639">
    <property type="entry name" value="Epox_hydrolase-like"/>
</dbReference>
<dbReference type="PANTHER" id="PTHR43798">
    <property type="entry name" value="MONOACYLGLYCEROL LIPASE"/>
    <property type="match status" value="1"/>
</dbReference>
<accession>A0A848FZ40</accession>
<feature type="domain" description="AB hydrolase-1" evidence="1">
    <location>
        <begin position="26"/>
        <end position="258"/>
    </location>
</feature>
<dbReference type="GO" id="GO:0016020">
    <property type="term" value="C:membrane"/>
    <property type="evidence" value="ECO:0007669"/>
    <property type="project" value="TreeGrafter"/>
</dbReference>
<dbReference type="SUPFAM" id="SSF53474">
    <property type="entry name" value="alpha/beta-Hydrolases"/>
    <property type="match status" value="1"/>
</dbReference>
<dbReference type="EMBL" id="JABBGA010000001">
    <property type="protein sequence ID" value="NML24116.1"/>
    <property type="molecule type" value="Genomic_DNA"/>
</dbReference>